<dbReference type="OrthoDB" id="343623at2759"/>
<accession>A0A1B9I1J3</accession>
<feature type="region of interest" description="Disordered" evidence="6">
    <location>
        <begin position="226"/>
        <end position="253"/>
    </location>
</feature>
<evidence type="ECO:0000256" key="6">
    <source>
        <dbReference type="SAM" id="MobiDB-lite"/>
    </source>
</evidence>
<reference evidence="9" key="3">
    <citation type="submission" date="2016-07" db="EMBL/GenBank/DDBJ databases">
        <title>Evolution of pathogenesis and genome organization in the Tremellales.</title>
        <authorList>
            <person name="Cuomo C."/>
            <person name="Litvintseva A."/>
            <person name="Heitman J."/>
            <person name="Chen Y."/>
            <person name="Sun S."/>
            <person name="Springer D."/>
            <person name="Dromer F."/>
            <person name="Young S."/>
            <person name="Zeng Q."/>
            <person name="Chapman S."/>
            <person name="Gujja S."/>
            <person name="Saif S."/>
            <person name="Birren B."/>
        </authorList>
    </citation>
    <scope>NUCLEOTIDE SEQUENCE</scope>
    <source>
        <strain evidence="9">CBS 10737</strain>
    </source>
</reference>
<dbReference type="InterPro" id="IPR016527">
    <property type="entry name" value="ORC4"/>
</dbReference>
<evidence type="ECO:0000259" key="8">
    <source>
        <dbReference type="Pfam" id="PF14629"/>
    </source>
</evidence>
<feature type="compositionally biased region" description="Polar residues" evidence="6">
    <location>
        <begin position="31"/>
        <end position="42"/>
    </location>
</feature>
<dbReference type="InterPro" id="IPR041664">
    <property type="entry name" value="AAA_16"/>
</dbReference>
<evidence type="ECO:0000256" key="4">
    <source>
        <dbReference type="ARBA" id="ARBA00023125"/>
    </source>
</evidence>
<dbReference type="RefSeq" id="XP_019010547.1">
    <property type="nucleotide sequence ID" value="XM_019156745.1"/>
</dbReference>
<dbReference type="GO" id="GO:0006270">
    <property type="term" value="P:DNA replication initiation"/>
    <property type="evidence" value="ECO:0007669"/>
    <property type="project" value="TreeGrafter"/>
</dbReference>
<evidence type="ECO:0000259" key="7">
    <source>
        <dbReference type="Pfam" id="PF13191"/>
    </source>
</evidence>
<evidence type="ECO:0000256" key="3">
    <source>
        <dbReference type="ARBA" id="ARBA00022705"/>
    </source>
</evidence>
<gene>
    <name evidence="9" type="ORF">I206_05019</name>
    <name evidence="10" type="ORF">I206_106194</name>
</gene>
<dbReference type="CDD" id="cd00009">
    <property type="entry name" value="AAA"/>
    <property type="match status" value="1"/>
</dbReference>
<keyword evidence="3" id="KW-0235">DNA replication</keyword>
<dbReference type="PANTHER" id="PTHR12087:SF0">
    <property type="entry name" value="ORIGIN RECOGNITION COMPLEX SUBUNIT 4"/>
    <property type="match status" value="1"/>
</dbReference>
<name>A0A1B9I1J3_9TREE</name>
<protein>
    <submittedName>
        <fullName evidence="9">Uncharacterized protein</fullName>
    </submittedName>
</protein>
<evidence type="ECO:0000256" key="5">
    <source>
        <dbReference type="ARBA" id="ARBA00023242"/>
    </source>
</evidence>
<evidence type="ECO:0000256" key="2">
    <source>
        <dbReference type="ARBA" id="ARBA00005334"/>
    </source>
</evidence>
<dbReference type="PANTHER" id="PTHR12087">
    <property type="entry name" value="ORIGIN RECOGNITION COMPLEX SUBUNIT 4"/>
    <property type="match status" value="1"/>
</dbReference>
<sequence length="751" mass="83501">MSYHMSNSPDPLALTGSNEEDEEEIGDCIIVTTTSPKLASTPNKKRYQPVVEIVTPKKRKKTNENTPKRTPTTNVKKTQGGDRASPTPNGKIKHTPLSKRPLQSNVTPTKKSTPVTSRKSANTPRIKGTPTLASSLKEVLPTPSPGLEQNGSSRKRPRISTPAIAKTLNFDDGIFESSKDKEKSLMEREEITREAFLANEALKRQREARNFTYEGEASAPKLTRSGRVVGQDSPSIRQSEEVDEYGGTATQDINPLGIEAPVIPDVDVRDDIDEDIIMMDDIQDEKLVSTEIPKSAKLYLRRVLSTLNSQDAVMNPPPFLDEEKNESLTGIVNLLKGTVERGEGNSALVVGPRGVGKTRTVARAIDLIPSSSKSSPIIVRLSGHAQTNDRLAIREMGRQIAEAEGKKFESTEEEENENNDEEYAPTTLPSHLLALLTQPSPRAIIIVIEEFDLFTEHARQALLYCLLDVVQSIKTGPVESTGRGVAVIGITTRVDTLLLLEKRVKSRFSHRTFRITSPLSSEGMGWKMLLKNALIPTPPKEVEPQGEIWQRDWQFAIEMLLDEERIKRNLARLTGLTTDVRNLYRPFILPVTSILSGQIEYISVPDITDNIINQIEGAGWGIQLSKLKSLPHPALGILIISKHLSFAGKEEFNFSQIEDEYFKFSRTKLVGSGKIRWPIGILKNAFKLLLKISLLIPINNNLNSNNSNQFKFQKVKCTLSPYEIINWFKGEGYNILGPELSNWGKIQGGHV</sequence>
<feature type="compositionally biased region" description="Acidic residues" evidence="6">
    <location>
        <begin position="411"/>
        <end position="423"/>
    </location>
</feature>
<evidence type="ECO:0000313" key="11">
    <source>
        <dbReference type="Proteomes" id="UP000094020"/>
    </source>
</evidence>
<dbReference type="KEGG" id="kpin:30173388"/>
<evidence type="ECO:0000313" key="9">
    <source>
        <dbReference type="EMBL" id="OCF49328.1"/>
    </source>
</evidence>
<keyword evidence="5" id="KW-0539">Nucleus</keyword>
<proteinExistence type="inferred from homology"/>
<dbReference type="Pfam" id="PF14629">
    <property type="entry name" value="ORC4_C"/>
    <property type="match status" value="1"/>
</dbReference>
<comment type="subcellular location">
    <subcellularLocation>
        <location evidence="1">Nucleus</location>
    </subcellularLocation>
</comment>
<organism evidence="9">
    <name type="scientific">Kwoniella pini CBS 10737</name>
    <dbReference type="NCBI Taxonomy" id="1296096"/>
    <lineage>
        <taxon>Eukaryota</taxon>
        <taxon>Fungi</taxon>
        <taxon>Dikarya</taxon>
        <taxon>Basidiomycota</taxon>
        <taxon>Agaricomycotina</taxon>
        <taxon>Tremellomycetes</taxon>
        <taxon>Tremellales</taxon>
        <taxon>Cryptococcaceae</taxon>
        <taxon>Kwoniella</taxon>
    </lineage>
</organism>
<feature type="compositionally biased region" description="Polar residues" evidence="6">
    <location>
        <begin position="68"/>
        <end position="77"/>
    </location>
</feature>
<reference evidence="9" key="1">
    <citation type="submission" date="2013-07" db="EMBL/GenBank/DDBJ databases">
        <title>The Genome Sequence of Cryptococcus pinus CBS10737.</title>
        <authorList>
            <consortium name="The Broad Institute Genome Sequencing Platform"/>
            <person name="Cuomo C."/>
            <person name="Litvintseva A."/>
            <person name="Chen Y."/>
            <person name="Heitman J."/>
            <person name="Sun S."/>
            <person name="Springer D."/>
            <person name="Dromer F."/>
            <person name="Young S.K."/>
            <person name="Zeng Q."/>
            <person name="Gargeya S."/>
            <person name="Fitzgerald M."/>
            <person name="Abouelleil A."/>
            <person name="Alvarado L."/>
            <person name="Berlin A.M."/>
            <person name="Chapman S.B."/>
            <person name="Dewar J."/>
            <person name="Goldberg J."/>
            <person name="Griggs A."/>
            <person name="Gujja S."/>
            <person name="Hansen M."/>
            <person name="Howarth C."/>
            <person name="Imamovic A."/>
            <person name="Larimer J."/>
            <person name="McCowan C."/>
            <person name="Murphy C."/>
            <person name="Pearson M."/>
            <person name="Priest M."/>
            <person name="Roberts A."/>
            <person name="Saif S."/>
            <person name="Shea T."/>
            <person name="Sykes S."/>
            <person name="Wortman J."/>
            <person name="Nusbaum C."/>
            <person name="Birren B."/>
        </authorList>
    </citation>
    <scope>NUCLEOTIDE SEQUENCE [LARGE SCALE GENOMIC DNA]</scope>
    <source>
        <strain evidence="9">CBS 10737</strain>
    </source>
</reference>
<keyword evidence="11" id="KW-1185">Reference proteome</keyword>
<dbReference type="InterPro" id="IPR027417">
    <property type="entry name" value="P-loop_NTPase"/>
</dbReference>
<dbReference type="EMBL" id="CP144526">
    <property type="protein sequence ID" value="WWC72232.1"/>
    <property type="molecule type" value="Genomic_DNA"/>
</dbReference>
<evidence type="ECO:0000256" key="1">
    <source>
        <dbReference type="ARBA" id="ARBA00004123"/>
    </source>
</evidence>
<dbReference type="Gene3D" id="3.40.50.300">
    <property type="entry name" value="P-loop containing nucleotide triphosphate hydrolases"/>
    <property type="match status" value="1"/>
</dbReference>
<dbReference type="Proteomes" id="UP000094020">
    <property type="component" value="Chromosome 8"/>
</dbReference>
<feature type="compositionally biased region" description="Polar residues" evidence="6">
    <location>
        <begin position="101"/>
        <end position="123"/>
    </location>
</feature>
<feature type="region of interest" description="Disordered" evidence="6">
    <location>
        <begin position="404"/>
        <end position="424"/>
    </location>
</feature>
<reference evidence="10" key="4">
    <citation type="submission" date="2024-02" db="EMBL/GenBank/DDBJ databases">
        <title>Comparative genomics of Cryptococcus and Kwoniella reveals pathogenesis evolution and contrasting modes of karyotype evolution via chromosome fusion or intercentromeric recombination.</title>
        <authorList>
            <person name="Coelho M.A."/>
            <person name="David-Palma M."/>
            <person name="Shea T."/>
            <person name="Bowers K."/>
            <person name="McGinley-Smith S."/>
            <person name="Mohammad A.W."/>
            <person name="Gnirke A."/>
            <person name="Yurkov A.M."/>
            <person name="Nowrousian M."/>
            <person name="Sun S."/>
            <person name="Cuomo C.A."/>
            <person name="Heitman J."/>
        </authorList>
    </citation>
    <scope>NUCLEOTIDE SEQUENCE</scope>
    <source>
        <strain evidence="10">CBS 10737</strain>
    </source>
</reference>
<dbReference type="GO" id="GO:0005664">
    <property type="term" value="C:nuclear origin of replication recognition complex"/>
    <property type="evidence" value="ECO:0007669"/>
    <property type="project" value="TreeGrafter"/>
</dbReference>
<dbReference type="Pfam" id="PF13191">
    <property type="entry name" value="AAA_16"/>
    <property type="match status" value="1"/>
</dbReference>
<dbReference type="STRING" id="1296096.A0A1B9I1J3"/>
<dbReference type="EMBL" id="KI894012">
    <property type="protein sequence ID" value="OCF49328.1"/>
    <property type="molecule type" value="Genomic_DNA"/>
</dbReference>
<evidence type="ECO:0000313" key="10">
    <source>
        <dbReference type="EMBL" id="WWC72232.1"/>
    </source>
</evidence>
<keyword evidence="4" id="KW-0238">DNA-binding</keyword>
<dbReference type="SUPFAM" id="SSF52540">
    <property type="entry name" value="P-loop containing nucleoside triphosphate hydrolases"/>
    <property type="match status" value="1"/>
</dbReference>
<dbReference type="AlphaFoldDB" id="A0A1B9I1J3"/>
<feature type="domain" description="Origin recognition complex subunit 4 C-terminal" evidence="8">
    <location>
        <begin position="530"/>
        <end position="726"/>
    </location>
</feature>
<dbReference type="FunFam" id="3.40.50.300:FF:001499">
    <property type="entry name" value="Origin recognition complex subunit 4, putative"/>
    <property type="match status" value="1"/>
</dbReference>
<dbReference type="GO" id="GO:0003688">
    <property type="term" value="F:DNA replication origin binding"/>
    <property type="evidence" value="ECO:0007669"/>
    <property type="project" value="TreeGrafter"/>
</dbReference>
<dbReference type="InterPro" id="IPR032705">
    <property type="entry name" value="ORC4_C"/>
</dbReference>
<reference evidence="10" key="2">
    <citation type="submission" date="2013-07" db="EMBL/GenBank/DDBJ databases">
        <authorList>
            <consortium name="The Broad Institute Genome Sequencing Platform"/>
            <person name="Cuomo C."/>
            <person name="Litvintseva A."/>
            <person name="Chen Y."/>
            <person name="Heitman J."/>
            <person name="Sun S."/>
            <person name="Springer D."/>
            <person name="Dromer F."/>
            <person name="Young S.K."/>
            <person name="Zeng Q."/>
            <person name="Gargeya S."/>
            <person name="Fitzgerald M."/>
            <person name="Abouelleil A."/>
            <person name="Alvarado L."/>
            <person name="Berlin A.M."/>
            <person name="Chapman S.B."/>
            <person name="Dewar J."/>
            <person name="Goldberg J."/>
            <person name="Griggs A."/>
            <person name="Gujja S."/>
            <person name="Hansen M."/>
            <person name="Howarth C."/>
            <person name="Imamovic A."/>
            <person name="Larimer J."/>
            <person name="McCowan C."/>
            <person name="Murphy C."/>
            <person name="Pearson M."/>
            <person name="Priest M."/>
            <person name="Roberts A."/>
            <person name="Saif S."/>
            <person name="Shea T."/>
            <person name="Sykes S."/>
            <person name="Wortman J."/>
            <person name="Nusbaum C."/>
            <person name="Birren B."/>
        </authorList>
    </citation>
    <scope>NUCLEOTIDE SEQUENCE</scope>
    <source>
        <strain evidence="10">CBS 10737</strain>
    </source>
</reference>
<comment type="similarity">
    <text evidence="2">Belongs to the ORC4 family.</text>
</comment>
<dbReference type="GeneID" id="30173388"/>
<feature type="domain" description="Orc1-like AAA ATPase" evidence="7">
    <location>
        <begin position="332"/>
        <end position="472"/>
    </location>
</feature>
<feature type="region of interest" description="Disordered" evidence="6">
    <location>
        <begin position="1"/>
        <end position="157"/>
    </location>
</feature>